<dbReference type="GO" id="GO:0008270">
    <property type="term" value="F:zinc ion binding"/>
    <property type="evidence" value="ECO:0007669"/>
    <property type="project" value="UniProtKB-KW"/>
</dbReference>
<feature type="region of interest" description="Disordered" evidence="8">
    <location>
        <begin position="893"/>
        <end position="917"/>
    </location>
</feature>
<dbReference type="AlphaFoldDB" id="A0A556U533"/>
<accession>A0A556U533</accession>
<evidence type="ECO:0000256" key="3">
    <source>
        <dbReference type="ARBA" id="ARBA00022771"/>
    </source>
</evidence>
<evidence type="ECO:0000256" key="5">
    <source>
        <dbReference type="ARBA" id="ARBA00023054"/>
    </source>
</evidence>
<feature type="domain" description="C2HC/C3H-type" evidence="9">
    <location>
        <begin position="452"/>
        <end position="481"/>
    </location>
</feature>
<keyword evidence="2" id="KW-0479">Metal-binding</keyword>
<keyword evidence="4" id="KW-0862">Zinc</keyword>
<feature type="region of interest" description="Disordered" evidence="8">
    <location>
        <begin position="305"/>
        <end position="324"/>
    </location>
</feature>
<feature type="region of interest" description="Disordered" evidence="8">
    <location>
        <begin position="275"/>
        <end position="295"/>
    </location>
</feature>
<feature type="coiled-coil region" evidence="7">
    <location>
        <begin position="109"/>
        <end position="136"/>
    </location>
</feature>
<evidence type="ECO:0000256" key="4">
    <source>
        <dbReference type="ARBA" id="ARBA00022833"/>
    </source>
</evidence>
<evidence type="ECO:0000256" key="6">
    <source>
        <dbReference type="PROSITE-ProRule" id="PRU01371"/>
    </source>
</evidence>
<dbReference type="Pfam" id="PF13913">
    <property type="entry name" value="zf-C2HC_2"/>
    <property type="match status" value="3"/>
</dbReference>
<feature type="region of interest" description="Disordered" evidence="8">
    <location>
        <begin position="347"/>
        <end position="382"/>
    </location>
</feature>
<reference evidence="10 11" key="1">
    <citation type="journal article" date="2019" name="Genome Biol. Evol.">
        <title>Whole-Genome Sequencing of the Giant Devil Catfish, Bagarius yarrelli.</title>
        <authorList>
            <person name="Jiang W."/>
            <person name="Lv Y."/>
            <person name="Cheng L."/>
            <person name="Yang K."/>
            <person name="Chao B."/>
            <person name="Wang X."/>
            <person name="Li Y."/>
            <person name="Pan X."/>
            <person name="You X."/>
            <person name="Zhang Y."/>
            <person name="Yang J."/>
            <person name="Li J."/>
            <person name="Zhang X."/>
            <person name="Liu S."/>
            <person name="Sun C."/>
            <person name="Yang J."/>
            <person name="Shi Q."/>
        </authorList>
    </citation>
    <scope>NUCLEOTIDE SEQUENCE [LARGE SCALE GENOMIC DNA]</scope>
    <source>
        <strain evidence="10">JWS20170419001</strain>
        <tissue evidence="10">Muscle</tissue>
    </source>
</reference>
<evidence type="ECO:0000313" key="11">
    <source>
        <dbReference type="Proteomes" id="UP000319801"/>
    </source>
</evidence>
<evidence type="ECO:0000313" key="10">
    <source>
        <dbReference type="EMBL" id="TSM77364.1"/>
    </source>
</evidence>
<dbReference type="PANTHER" id="PTHR14649">
    <property type="entry name" value="ZINC FINGER C2HC DOMAIN-CONTAINING PROTEIN 1C"/>
    <property type="match status" value="1"/>
</dbReference>
<feature type="domain" description="C2HC/C3H-type" evidence="9">
    <location>
        <begin position="842"/>
        <end position="871"/>
    </location>
</feature>
<evidence type="ECO:0000256" key="7">
    <source>
        <dbReference type="SAM" id="Coils"/>
    </source>
</evidence>
<comment type="caution">
    <text evidence="10">The sequence shown here is derived from an EMBL/GenBank/DDBJ whole genome shotgun (WGS) entry which is preliminary data.</text>
</comment>
<feature type="region of interest" description="Disordered" evidence="8">
    <location>
        <begin position="935"/>
        <end position="959"/>
    </location>
</feature>
<feature type="region of interest" description="Disordered" evidence="8">
    <location>
        <begin position="759"/>
        <end position="798"/>
    </location>
</feature>
<feature type="compositionally biased region" description="Basic and acidic residues" evidence="8">
    <location>
        <begin position="275"/>
        <end position="285"/>
    </location>
</feature>
<keyword evidence="11" id="KW-1185">Reference proteome</keyword>
<gene>
    <name evidence="10" type="ORF">Baya_6114</name>
</gene>
<dbReference type="EMBL" id="VCAZ01000049">
    <property type="protein sequence ID" value="TSM77364.1"/>
    <property type="molecule type" value="Genomic_DNA"/>
</dbReference>
<sequence length="959" mass="114004">MEKLPLLRREGFGYILPSPFRVQEDKERKEGAIKSYKPDIFLQMRQNSATAMQDINSEGNQNVSMGRAKMDIILNPQSSIILNPHKPKPGCHKMPFDPNNYHTDYDYFRQKDKNSLDSLKEHLKNSEQTVNRRQEKYNERKLEHYDTNFSDRPRERCEVDSKLLNGYKISHKGRLYENEIRMTKEIHKKEILLQEKLLKAVETLGKVQIGSESKDKKKEEQRNTRRSEIRLYDTEKGNWDWKNDRILRGRRHEREECNLLKEKNDIKRKENVVRDTNVHQKEKRNIQRPTRTAESEFDYFEQMTRQMRKTEQTEKDRRKERAVEWHGSEKWDQSDWLEKETLKAYDGERKRRERASLKKHTDKEDKDQRWSKTENALNPPIKGKDVFNHDKWNLLMKNNLAAQDRTHHFKNRAAEEKPFKQPLPNDASGIRNIESLQQVNLIPESSSDVTFQLLPCEVCHRKFREDRLEKHISICQKMQKPKCKVYDSSKHRIKGTEIEEFIKKNGRSKTPENRIGLEKLPPLRKEGFSHQLHTLPSLFRLQKDKGSKGTAVKDGQEDISFYNNWQRDEINNKILKRLYENEILLAKEIRKKEILLQENIDKAVKTLRKVQVRTAFWDKVKDQQSTREAENYLCYTKKENCDWESKTDRTGGRKHERQQEKFNNLFREDGVEKQKNSVKDTNASHKVTKREKTTWEYKGRNTQRTIKIMEKECECPEKMTLHTRKREQTEKNKARREKAVEWQDNEIREWDQKTEKNAMVRVFDGEKRRHKQTDRPNTCSSPSLKLPPINSPQSQARGTVRKEMLEGNDPEPLPNDASGSRNIESLQQVNRIPESSSNPNFQLLPCEVCHRKFREDRLEKHISICQKMQKPKCKVYDSSKHRIKGTEIEEFIKKNGRSKTPEARAPANRSLKPKKDPYSDYVTCPHCTRRFAPGTAEKHVQKCQNIRNRPPPPRHRHEK</sequence>
<comment type="similarity">
    <text evidence="1">Belongs to the ZC2HC1 family.</text>
</comment>
<dbReference type="Gene3D" id="3.30.160.60">
    <property type="entry name" value="Classic Zinc Finger"/>
    <property type="match status" value="2"/>
</dbReference>
<feature type="compositionally biased region" description="Basic and acidic residues" evidence="8">
    <location>
        <begin position="308"/>
        <end position="324"/>
    </location>
</feature>
<name>A0A556U533_BAGYA</name>
<keyword evidence="3 6" id="KW-0863">Zinc-finger</keyword>
<evidence type="ECO:0000259" key="9">
    <source>
        <dbReference type="PROSITE" id="PS52027"/>
    </source>
</evidence>
<dbReference type="PANTHER" id="PTHR14649:SF1">
    <property type="entry name" value="ZINC FINGER C2HC DOMAIN-CONTAINING PROTEIN 1C"/>
    <property type="match status" value="1"/>
</dbReference>
<protein>
    <submittedName>
        <fullName evidence="10">Zinc finger C2HC domain-containing protein 1C</fullName>
    </submittedName>
</protein>
<proteinExistence type="inferred from homology"/>
<evidence type="ECO:0000256" key="1">
    <source>
        <dbReference type="ARBA" id="ARBA00010843"/>
    </source>
</evidence>
<dbReference type="PROSITE" id="PS52027">
    <property type="entry name" value="ZF_C2HC_C3H"/>
    <property type="match status" value="3"/>
</dbReference>
<feature type="compositionally biased region" description="Basic and acidic residues" evidence="8">
    <location>
        <begin position="347"/>
        <end position="372"/>
    </location>
</feature>
<evidence type="ECO:0000256" key="2">
    <source>
        <dbReference type="ARBA" id="ARBA00022723"/>
    </source>
</evidence>
<organism evidence="10 11">
    <name type="scientific">Bagarius yarrelli</name>
    <name type="common">Goonch</name>
    <name type="synonym">Bagrus yarrelli</name>
    <dbReference type="NCBI Taxonomy" id="175774"/>
    <lineage>
        <taxon>Eukaryota</taxon>
        <taxon>Metazoa</taxon>
        <taxon>Chordata</taxon>
        <taxon>Craniata</taxon>
        <taxon>Vertebrata</taxon>
        <taxon>Euteleostomi</taxon>
        <taxon>Actinopterygii</taxon>
        <taxon>Neopterygii</taxon>
        <taxon>Teleostei</taxon>
        <taxon>Ostariophysi</taxon>
        <taxon>Siluriformes</taxon>
        <taxon>Sisoridae</taxon>
        <taxon>Sisorinae</taxon>
        <taxon>Bagarius</taxon>
    </lineage>
</organism>
<dbReference type="InterPro" id="IPR049899">
    <property type="entry name" value="Znf_C2HC_C3H"/>
</dbReference>
<keyword evidence="5 7" id="KW-0175">Coiled coil</keyword>
<evidence type="ECO:0000256" key="8">
    <source>
        <dbReference type="SAM" id="MobiDB-lite"/>
    </source>
</evidence>
<dbReference type="InterPro" id="IPR026104">
    <property type="entry name" value="ZNF_C2HC_dom_1C"/>
</dbReference>
<dbReference type="OrthoDB" id="10255185at2759"/>
<dbReference type="Proteomes" id="UP000319801">
    <property type="component" value="Unassembled WGS sequence"/>
</dbReference>
<feature type="domain" description="C2HC/C3H-type" evidence="9">
    <location>
        <begin position="920"/>
        <end position="949"/>
    </location>
</feature>